<organism evidence="1 2">
    <name type="scientific">Limosilactobacillus ingluviei</name>
    <dbReference type="NCBI Taxonomy" id="148604"/>
    <lineage>
        <taxon>Bacteria</taxon>
        <taxon>Bacillati</taxon>
        <taxon>Bacillota</taxon>
        <taxon>Bacilli</taxon>
        <taxon>Lactobacillales</taxon>
        <taxon>Lactobacillaceae</taxon>
        <taxon>Limosilactobacillus</taxon>
    </lineage>
</organism>
<name>A0A0R2GX78_9LACO</name>
<dbReference type="Proteomes" id="UP000051639">
    <property type="component" value="Unassembled WGS sequence"/>
</dbReference>
<reference evidence="1 2" key="1">
    <citation type="journal article" date="2015" name="Genome Announc.">
        <title>Expanding the biotechnology potential of lactobacilli through comparative genomics of 213 strains and associated genera.</title>
        <authorList>
            <person name="Sun Z."/>
            <person name="Harris H.M."/>
            <person name="McCann A."/>
            <person name="Guo C."/>
            <person name="Argimon S."/>
            <person name="Zhang W."/>
            <person name="Yang X."/>
            <person name="Jeffery I.B."/>
            <person name="Cooney J.C."/>
            <person name="Kagawa T.F."/>
            <person name="Liu W."/>
            <person name="Song Y."/>
            <person name="Salvetti E."/>
            <person name="Wrobel A."/>
            <person name="Rasinkangas P."/>
            <person name="Parkhill J."/>
            <person name="Rea M.C."/>
            <person name="O'Sullivan O."/>
            <person name="Ritari J."/>
            <person name="Douillard F.P."/>
            <person name="Paul Ross R."/>
            <person name="Yang R."/>
            <person name="Briner A.E."/>
            <person name="Felis G.E."/>
            <person name="de Vos W.M."/>
            <person name="Barrangou R."/>
            <person name="Klaenhammer T.R."/>
            <person name="Caufield P.W."/>
            <person name="Cui Y."/>
            <person name="Zhang H."/>
            <person name="O'Toole P.W."/>
        </authorList>
    </citation>
    <scope>NUCLEOTIDE SEQUENCE [LARGE SCALE GENOMIC DNA]</scope>
    <source>
        <strain evidence="1 2">DSM 14792</strain>
    </source>
</reference>
<dbReference type="EMBL" id="JQBA01000003">
    <property type="protein sequence ID" value="KRN45395.1"/>
    <property type="molecule type" value="Genomic_DNA"/>
</dbReference>
<dbReference type="eggNOG" id="ENOG5032UAI">
    <property type="taxonomic scope" value="Bacteria"/>
</dbReference>
<dbReference type="InterPro" id="IPR021462">
    <property type="entry name" value="DUF3114"/>
</dbReference>
<dbReference type="AlphaFoldDB" id="A0A0R2GX78"/>
<keyword evidence="2" id="KW-1185">Reference proteome</keyword>
<gene>
    <name evidence="1" type="ORF">IV41_GL001136</name>
</gene>
<proteinExistence type="predicted"/>
<evidence type="ECO:0008006" key="3">
    <source>
        <dbReference type="Google" id="ProtNLM"/>
    </source>
</evidence>
<dbReference type="OrthoDB" id="2185727at2"/>
<dbReference type="PATRIC" id="fig|148604.4.peg.1174"/>
<sequence length="435" mass="49255">MTTFRHRWQAWRLQRASQRYLRRYPVTAQATLLTTLATQLTTLRREGWDFAACRAYVTVLTNQQPAPAPAAQLDRAWRQLHRVGSDLYTTLLRASRLAPAAKLRLMLTGHLQAAVDPHGFLQLNATGQAAYRFSAQLNPLCDFYPLVRQLVCQAYGRTGLGRDVLGHQLHCFRSYLDRAALAYLRAYPHPQPTATDYQRLLQFLADHQLRADYTTNASLHNRAAQPFTYPHNMKVQLTANDPAWRYNRGRMIELIVDLTSEQFVSEWNAYQHHRRANGQVDARGQGYQAAELAQIANTESFNYGIPHGAHHVPYPYRHTHQRLDVDHPQDPAIRHFALTGRLQAPTGQTIIKGQAAYRAPKTLAAGGNYVNIVSGGQVADLRAWQAVPADQRAIVYRRYVQWVKADLRHRQYAGFAAFCGDPKNAPTPTSGIDAF</sequence>
<evidence type="ECO:0000313" key="1">
    <source>
        <dbReference type="EMBL" id="KRN45395.1"/>
    </source>
</evidence>
<evidence type="ECO:0000313" key="2">
    <source>
        <dbReference type="Proteomes" id="UP000051639"/>
    </source>
</evidence>
<comment type="caution">
    <text evidence="1">The sequence shown here is derived from an EMBL/GenBank/DDBJ whole genome shotgun (WGS) entry which is preliminary data.</text>
</comment>
<dbReference type="RefSeq" id="WP_056993727.1">
    <property type="nucleotide sequence ID" value="NZ_JQBA01000003.1"/>
</dbReference>
<accession>A0A0R2GX78</accession>
<protein>
    <recommendedName>
        <fullName evidence="3">DUF3114 domain-containing protein</fullName>
    </recommendedName>
</protein>
<dbReference type="Pfam" id="PF11311">
    <property type="entry name" value="DUF3114"/>
    <property type="match status" value="1"/>
</dbReference>